<reference evidence="2 3" key="1">
    <citation type="submission" date="2019-10" db="EMBL/GenBank/DDBJ databases">
        <title>Epibacterium sp. nov., isolated from seawater.</title>
        <authorList>
            <person name="Zhang X."/>
            <person name="Li N."/>
        </authorList>
    </citation>
    <scope>NUCLEOTIDE SEQUENCE [LARGE SCALE GENOMIC DNA]</scope>
    <source>
        <strain evidence="2 3">SM1979</strain>
    </source>
</reference>
<gene>
    <name evidence="2" type="ORF">GFB49_01815</name>
</gene>
<keyword evidence="1" id="KW-1133">Transmembrane helix</keyword>
<comment type="caution">
    <text evidence="2">The sequence shown here is derived from an EMBL/GenBank/DDBJ whole genome shotgun (WGS) entry which is preliminary data.</text>
</comment>
<name>A0A843Y860_9RHOB</name>
<organism evidence="2 3">
    <name type="scientific">Tritonibacter litoralis</name>
    <dbReference type="NCBI Taxonomy" id="2662264"/>
    <lineage>
        <taxon>Bacteria</taxon>
        <taxon>Pseudomonadati</taxon>
        <taxon>Pseudomonadota</taxon>
        <taxon>Alphaproteobacteria</taxon>
        <taxon>Rhodobacterales</taxon>
        <taxon>Paracoccaceae</taxon>
        <taxon>Tritonibacter</taxon>
    </lineage>
</organism>
<protein>
    <submittedName>
        <fullName evidence="2">Component of SufBCD complex</fullName>
    </submittedName>
</protein>
<evidence type="ECO:0000313" key="3">
    <source>
        <dbReference type="Proteomes" id="UP000444174"/>
    </source>
</evidence>
<evidence type="ECO:0000256" key="1">
    <source>
        <dbReference type="SAM" id="Phobius"/>
    </source>
</evidence>
<dbReference type="Proteomes" id="UP000444174">
    <property type="component" value="Unassembled WGS sequence"/>
</dbReference>
<dbReference type="AlphaFoldDB" id="A0A843Y860"/>
<accession>A0A843Y860</accession>
<proteinExistence type="predicted"/>
<feature type="transmembrane region" description="Helical" evidence="1">
    <location>
        <begin position="146"/>
        <end position="165"/>
    </location>
</feature>
<keyword evidence="1" id="KW-0472">Membrane</keyword>
<sequence>MDLFHLLAEMIDMRSFSNLWYWIVLAIAWSTASHWILGVPFDHVNRARKKGGQHYQDLETLVRINVARRLHVMDVAGLWLVACVCFALSTLAVLGFWFSIEFAQAVFLIAFPMTVVSLVSLRAAFVIHTDTLTGEALLRRLGQCRLITQMVGVVSIFVTSLWGMFQNIQIGVL</sequence>
<keyword evidence="1" id="KW-0812">Transmembrane</keyword>
<feature type="transmembrane region" description="Helical" evidence="1">
    <location>
        <begin position="106"/>
        <end position="125"/>
    </location>
</feature>
<evidence type="ECO:0000313" key="2">
    <source>
        <dbReference type="EMBL" id="MQQ07181.1"/>
    </source>
</evidence>
<feature type="transmembrane region" description="Helical" evidence="1">
    <location>
        <begin position="20"/>
        <end position="41"/>
    </location>
</feature>
<keyword evidence="3" id="KW-1185">Reference proteome</keyword>
<dbReference type="RefSeq" id="WP_343032436.1">
    <property type="nucleotide sequence ID" value="NZ_WIBF01000001.1"/>
</dbReference>
<feature type="transmembrane region" description="Helical" evidence="1">
    <location>
        <begin position="78"/>
        <end position="100"/>
    </location>
</feature>
<dbReference type="EMBL" id="WIBF01000001">
    <property type="protein sequence ID" value="MQQ07181.1"/>
    <property type="molecule type" value="Genomic_DNA"/>
</dbReference>